<name>A0A1Y1VTY9_9FUNG</name>
<reference evidence="2 3" key="1">
    <citation type="submission" date="2016-07" db="EMBL/GenBank/DDBJ databases">
        <title>Pervasive Adenine N6-methylation of Active Genes in Fungi.</title>
        <authorList>
            <consortium name="DOE Joint Genome Institute"/>
            <person name="Mondo S.J."/>
            <person name="Dannebaum R.O."/>
            <person name="Kuo R.C."/>
            <person name="Labutti K."/>
            <person name="Haridas S."/>
            <person name="Kuo A."/>
            <person name="Salamov A."/>
            <person name="Ahrendt S.R."/>
            <person name="Lipzen A."/>
            <person name="Sullivan W."/>
            <person name="Andreopoulos W.B."/>
            <person name="Clum A."/>
            <person name="Lindquist E."/>
            <person name="Daum C."/>
            <person name="Ramamoorthy G.K."/>
            <person name="Gryganskyi A."/>
            <person name="Culley D."/>
            <person name="Magnuson J.K."/>
            <person name="James T.Y."/>
            <person name="O'Malley M.A."/>
            <person name="Stajich J.E."/>
            <person name="Spatafora J.W."/>
            <person name="Visel A."/>
            <person name="Grigoriev I.V."/>
        </authorList>
    </citation>
    <scope>NUCLEOTIDE SEQUENCE [LARGE SCALE GENOMIC DNA]</scope>
    <source>
        <strain evidence="2 3">ATCC 12442</strain>
    </source>
</reference>
<dbReference type="Proteomes" id="UP000193922">
    <property type="component" value="Unassembled WGS sequence"/>
</dbReference>
<organism evidence="2 3">
    <name type="scientific">Linderina pennispora</name>
    <dbReference type="NCBI Taxonomy" id="61395"/>
    <lineage>
        <taxon>Eukaryota</taxon>
        <taxon>Fungi</taxon>
        <taxon>Fungi incertae sedis</taxon>
        <taxon>Zoopagomycota</taxon>
        <taxon>Kickxellomycotina</taxon>
        <taxon>Kickxellomycetes</taxon>
        <taxon>Kickxellales</taxon>
        <taxon>Kickxellaceae</taxon>
        <taxon>Linderina</taxon>
    </lineage>
</organism>
<evidence type="ECO:0000313" key="2">
    <source>
        <dbReference type="EMBL" id="ORX64742.1"/>
    </source>
</evidence>
<dbReference type="EMBL" id="MCFD01000069">
    <property type="protein sequence ID" value="ORX64742.1"/>
    <property type="molecule type" value="Genomic_DNA"/>
</dbReference>
<protein>
    <submittedName>
        <fullName evidence="2">Uncharacterized protein</fullName>
    </submittedName>
</protein>
<feature type="region of interest" description="Disordered" evidence="1">
    <location>
        <begin position="92"/>
        <end position="123"/>
    </location>
</feature>
<evidence type="ECO:0000313" key="3">
    <source>
        <dbReference type="Proteomes" id="UP000193922"/>
    </source>
</evidence>
<gene>
    <name evidence="2" type="ORF">DL89DRAFT_160028</name>
</gene>
<keyword evidence="3" id="KW-1185">Reference proteome</keyword>
<proteinExistence type="predicted"/>
<accession>A0A1Y1VTY9</accession>
<sequence>MVPRMQSGHGFSFRLVVPGGNRTTSPRDRLGQLNSIQQLRGCWMPGSHCGWKAACLGWPEDPFALRYAKLIVQAGVYLYTAHRPANYAHRQWTTPGESGSPLSPRSMHCLSTDTPAQPNTKSVCSPGPPMVCLQTPIPAARPAKGALLKAA</sequence>
<evidence type="ECO:0000256" key="1">
    <source>
        <dbReference type="SAM" id="MobiDB-lite"/>
    </source>
</evidence>
<dbReference type="GeneID" id="63800288"/>
<dbReference type="RefSeq" id="XP_040739351.1">
    <property type="nucleotide sequence ID" value="XM_040883640.1"/>
</dbReference>
<comment type="caution">
    <text evidence="2">The sequence shown here is derived from an EMBL/GenBank/DDBJ whole genome shotgun (WGS) entry which is preliminary data.</text>
</comment>
<dbReference type="AlphaFoldDB" id="A0A1Y1VTY9"/>